<reference evidence="3 4" key="1">
    <citation type="submission" date="2018-06" db="EMBL/GenBank/DDBJ databases">
        <title>Extensive metabolic versatility and redundancy in microbially diverse, dynamic hydrothermal sediments.</title>
        <authorList>
            <person name="Dombrowski N."/>
            <person name="Teske A."/>
            <person name="Baker B.J."/>
        </authorList>
    </citation>
    <scope>NUCLEOTIDE SEQUENCE [LARGE SCALE GENOMIC DNA]</scope>
    <source>
        <strain evidence="3">B3_G15</strain>
    </source>
</reference>
<feature type="compositionally biased region" description="Basic and acidic residues" evidence="1">
    <location>
        <begin position="17"/>
        <end position="40"/>
    </location>
</feature>
<evidence type="ECO:0000313" key="4">
    <source>
        <dbReference type="Proteomes" id="UP000280417"/>
    </source>
</evidence>
<proteinExistence type="predicted"/>
<dbReference type="InterPro" id="IPR036388">
    <property type="entry name" value="WH-like_DNA-bd_sf"/>
</dbReference>
<evidence type="ECO:0000259" key="2">
    <source>
        <dbReference type="Pfam" id="PF09397"/>
    </source>
</evidence>
<sequence>MEQLEREGIVGPARGSKPREVLIERDHLKGEKKNNKDEYS</sequence>
<dbReference type="Gene3D" id="1.10.10.10">
    <property type="entry name" value="Winged helix-like DNA-binding domain superfamily/Winged helix DNA-binding domain"/>
    <property type="match status" value="1"/>
</dbReference>
<dbReference type="EMBL" id="QMQA01000066">
    <property type="protein sequence ID" value="RLE13982.1"/>
    <property type="molecule type" value="Genomic_DNA"/>
</dbReference>
<dbReference type="AlphaFoldDB" id="A0A662DIJ1"/>
<feature type="region of interest" description="Disordered" evidence="1">
    <location>
        <begin position="1"/>
        <end position="40"/>
    </location>
</feature>
<dbReference type="Pfam" id="PF09397">
    <property type="entry name" value="FtsK_gamma"/>
    <property type="match status" value="1"/>
</dbReference>
<accession>A0A662DIJ1</accession>
<organism evidence="3 4">
    <name type="scientific">Aerophobetes bacterium</name>
    <dbReference type="NCBI Taxonomy" id="2030807"/>
    <lineage>
        <taxon>Bacteria</taxon>
        <taxon>Candidatus Aerophobota</taxon>
    </lineage>
</organism>
<dbReference type="InterPro" id="IPR018541">
    <property type="entry name" value="Ftsk_gamma"/>
</dbReference>
<gene>
    <name evidence="3" type="ORF">DRJ04_03225</name>
</gene>
<dbReference type="Proteomes" id="UP000280417">
    <property type="component" value="Unassembled WGS sequence"/>
</dbReference>
<evidence type="ECO:0000313" key="3">
    <source>
        <dbReference type="EMBL" id="RLE13982.1"/>
    </source>
</evidence>
<feature type="domain" description="FtsK gamma" evidence="2">
    <location>
        <begin position="1"/>
        <end position="23"/>
    </location>
</feature>
<name>A0A662DIJ1_UNCAE</name>
<comment type="caution">
    <text evidence="3">The sequence shown here is derived from an EMBL/GenBank/DDBJ whole genome shotgun (WGS) entry which is preliminary data.</text>
</comment>
<evidence type="ECO:0000256" key="1">
    <source>
        <dbReference type="SAM" id="MobiDB-lite"/>
    </source>
</evidence>
<protein>
    <recommendedName>
        <fullName evidence="2">FtsK gamma domain-containing protein</fullName>
    </recommendedName>
</protein>